<protein>
    <submittedName>
        <fullName evidence="4">BgTH12-03213</fullName>
    </submittedName>
</protein>
<comment type="caution">
    <text evidence="4">The sequence shown here is derived from an EMBL/GenBank/DDBJ whole genome shotgun (WGS) entry which is preliminary data.</text>
</comment>
<evidence type="ECO:0000313" key="5">
    <source>
        <dbReference type="Proteomes" id="UP000683417"/>
    </source>
</evidence>
<dbReference type="PANTHER" id="PTHR46009">
    <property type="entry name" value="VACUOLAR PROTEIN SORTING-ASSOCIATED PROTEIN VTA1 HOMOLOG"/>
    <property type="match status" value="1"/>
</dbReference>
<dbReference type="InterPro" id="IPR041212">
    <property type="entry name" value="Vta1_C"/>
</dbReference>
<dbReference type="InterPro" id="IPR044538">
    <property type="entry name" value="Vta1-like"/>
</dbReference>
<dbReference type="EMBL" id="CAJHIT010000007">
    <property type="protein sequence ID" value="CAD6503552.1"/>
    <property type="molecule type" value="Genomic_DNA"/>
</dbReference>
<proteinExistence type="predicted"/>
<reference evidence="4" key="1">
    <citation type="submission" date="2020-10" db="EMBL/GenBank/DDBJ databases">
        <authorList>
            <person name="Muller C M."/>
        </authorList>
    </citation>
    <scope>NUCLEOTIDE SEQUENCE</scope>
    <source>
        <strain evidence="4">THUN-12</strain>
    </source>
</reference>
<feature type="domain" description="Vta1 C-terminal" evidence="3">
    <location>
        <begin position="379"/>
        <end position="413"/>
    </location>
</feature>
<feature type="region of interest" description="Disordered" evidence="1">
    <location>
        <begin position="306"/>
        <end position="328"/>
    </location>
</feature>
<dbReference type="Proteomes" id="UP000683417">
    <property type="component" value="Unassembled WGS sequence"/>
</dbReference>
<dbReference type="Pfam" id="PF18097">
    <property type="entry name" value="Vta1_C"/>
    <property type="match status" value="1"/>
</dbReference>
<evidence type="ECO:0000313" key="4">
    <source>
        <dbReference type="EMBL" id="CAD6503552.1"/>
    </source>
</evidence>
<gene>
    <name evidence="4" type="ORF">BGTH12_LOCUS4910</name>
</gene>
<dbReference type="InterPro" id="IPR039431">
    <property type="entry name" value="Vta1/CALS_N"/>
</dbReference>
<accession>A0A9W4D7W9</accession>
<dbReference type="GO" id="GO:0005771">
    <property type="term" value="C:multivesicular body"/>
    <property type="evidence" value="ECO:0007669"/>
    <property type="project" value="TreeGrafter"/>
</dbReference>
<dbReference type="GO" id="GO:0032511">
    <property type="term" value="P:late endosome to vacuole transport via multivesicular body sorting pathway"/>
    <property type="evidence" value="ECO:0007669"/>
    <property type="project" value="InterPro"/>
</dbReference>
<organism evidence="4 5">
    <name type="scientific">Blumeria graminis f. sp. triticale</name>
    <dbReference type="NCBI Taxonomy" id="1689686"/>
    <lineage>
        <taxon>Eukaryota</taxon>
        <taxon>Fungi</taxon>
        <taxon>Dikarya</taxon>
        <taxon>Ascomycota</taxon>
        <taxon>Pezizomycotina</taxon>
        <taxon>Leotiomycetes</taxon>
        <taxon>Erysiphales</taxon>
        <taxon>Erysiphaceae</taxon>
        <taxon>Blumeria</taxon>
    </lineage>
</organism>
<dbReference type="Pfam" id="PF04652">
    <property type="entry name" value="Vta1"/>
    <property type="match status" value="1"/>
</dbReference>
<dbReference type="PANTHER" id="PTHR46009:SF1">
    <property type="entry name" value="VACUOLAR PROTEIN SORTING-ASSOCIATED PROTEIN VTA1 HOMOLOG"/>
    <property type="match status" value="1"/>
</dbReference>
<evidence type="ECO:0000259" key="3">
    <source>
        <dbReference type="Pfam" id="PF18097"/>
    </source>
</evidence>
<evidence type="ECO:0000256" key="1">
    <source>
        <dbReference type="SAM" id="MobiDB-lite"/>
    </source>
</evidence>
<sequence>MSTLIPASLKAADLTRFISRAAQLETVRPIIAYWCEYWTVNQILTKGLHSNDPGTLKFTTNLMDKLEQIKAENSTNDAIIDDMAGQAYVEQFALETFLRADRVLKANKATKQTANTFQAAATFFELINIWSSPDAETTSKIKYAKWNAIRIIRALKEGKDPNESNPKSVFDDDSGLLTLDQNDPEAEQSKRSTSNLNAFFEEVPDEQDVIITSKSQLPADESSILIPCAELETYPPFEPDTEDVVNDTKAPDIPLPSREILTDEITDTKNLNEFPTVPKYISCSNTSEALPQQNCGSLRSKLSQNFESFPPPSLANDSSHQSLEPPYSPLSPFSDTRPMALTPKIHETSKSLTSNPISVAAPVIPVKVPQSVVRTDTASIEKAQKHARWAISALNFEDTDTAVKELKEALKTLGC</sequence>
<dbReference type="AlphaFoldDB" id="A0A9W4D7W9"/>
<feature type="region of interest" description="Disordered" evidence="1">
    <location>
        <begin position="158"/>
        <end position="193"/>
    </location>
</feature>
<feature type="domain" description="Vta1/callose synthase N-terminal" evidence="2">
    <location>
        <begin position="14"/>
        <end position="157"/>
    </location>
</feature>
<name>A0A9W4D7W9_BLUGR</name>
<evidence type="ECO:0000259" key="2">
    <source>
        <dbReference type="Pfam" id="PF04652"/>
    </source>
</evidence>